<organism evidence="4 5">
    <name type="scientific">Longimonas halophila</name>
    <dbReference type="NCBI Taxonomy" id="1469170"/>
    <lineage>
        <taxon>Bacteria</taxon>
        <taxon>Pseudomonadati</taxon>
        <taxon>Rhodothermota</taxon>
        <taxon>Rhodothermia</taxon>
        <taxon>Rhodothermales</taxon>
        <taxon>Salisaetaceae</taxon>
        <taxon>Longimonas</taxon>
    </lineage>
</organism>
<evidence type="ECO:0000313" key="5">
    <source>
        <dbReference type="Proteomes" id="UP000221024"/>
    </source>
</evidence>
<dbReference type="AlphaFoldDB" id="A0A2H3NY34"/>
<sequence>MRMLSLFNTRSLTSVLAAGLLVVALQLMGCGGDGGTDPEPDPDPTPPAAPSGLNGTSGDAQITLEWNAVSDAETYTVYRATEAFSDVSSATPVGEGLSATDLTDTDVSNGTLYYYRVTATAEDLESDASNQIDLTPFAAPDRP</sequence>
<feature type="region of interest" description="Disordered" evidence="1">
    <location>
        <begin position="32"/>
        <end position="59"/>
    </location>
</feature>
<dbReference type="OrthoDB" id="8660908at2"/>
<protein>
    <recommendedName>
        <fullName evidence="3">Fibronectin type-III domain-containing protein</fullName>
    </recommendedName>
</protein>
<evidence type="ECO:0000313" key="4">
    <source>
        <dbReference type="EMBL" id="PEN07627.1"/>
    </source>
</evidence>
<dbReference type="EMBL" id="PDEP01000005">
    <property type="protein sequence ID" value="PEN07627.1"/>
    <property type="molecule type" value="Genomic_DNA"/>
</dbReference>
<dbReference type="InterPro" id="IPR013783">
    <property type="entry name" value="Ig-like_fold"/>
</dbReference>
<keyword evidence="2" id="KW-0732">Signal</keyword>
<keyword evidence="5" id="KW-1185">Reference proteome</keyword>
<dbReference type="SMART" id="SM00060">
    <property type="entry name" value="FN3"/>
    <property type="match status" value="1"/>
</dbReference>
<evidence type="ECO:0000256" key="1">
    <source>
        <dbReference type="SAM" id="MobiDB-lite"/>
    </source>
</evidence>
<dbReference type="Gene3D" id="2.60.40.10">
    <property type="entry name" value="Immunoglobulins"/>
    <property type="match status" value="1"/>
</dbReference>
<feature type="signal peptide" evidence="2">
    <location>
        <begin position="1"/>
        <end position="17"/>
    </location>
</feature>
<dbReference type="RefSeq" id="WP_098061815.1">
    <property type="nucleotide sequence ID" value="NZ_PDEP01000005.1"/>
</dbReference>
<gene>
    <name evidence="4" type="ORF">CRI93_06500</name>
</gene>
<dbReference type="InterPro" id="IPR036116">
    <property type="entry name" value="FN3_sf"/>
</dbReference>
<evidence type="ECO:0000259" key="3">
    <source>
        <dbReference type="PROSITE" id="PS50853"/>
    </source>
</evidence>
<comment type="caution">
    <text evidence="4">The sequence shown here is derived from an EMBL/GenBank/DDBJ whole genome shotgun (WGS) entry which is preliminary data.</text>
</comment>
<dbReference type="Proteomes" id="UP000221024">
    <property type="component" value="Unassembled WGS sequence"/>
</dbReference>
<evidence type="ECO:0000256" key="2">
    <source>
        <dbReference type="SAM" id="SignalP"/>
    </source>
</evidence>
<dbReference type="InterPro" id="IPR003961">
    <property type="entry name" value="FN3_dom"/>
</dbReference>
<reference evidence="4 5" key="1">
    <citation type="submission" date="2017-10" db="EMBL/GenBank/DDBJ databases">
        <title>Draft genome of Longimonas halophila.</title>
        <authorList>
            <person name="Goh K.M."/>
            <person name="Shamsir M.S."/>
            <person name="Lim S.W."/>
        </authorList>
    </citation>
    <scope>NUCLEOTIDE SEQUENCE [LARGE SCALE GENOMIC DNA]</scope>
    <source>
        <strain evidence="4 5">KCTC 42399</strain>
    </source>
</reference>
<proteinExistence type="predicted"/>
<dbReference type="SUPFAM" id="SSF49265">
    <property type="entry name" value="Fibronectin type III"/>
    <property type="match status" value="1"/>
</dbReference>
<dbReference type="CDD" id="cd00063">
    <property type="entry name" value="FN3"/>
    <property type="match status" value="1"/>
</dbReference>
<dbReference type="PROSITE" id="PS50853">
    <property type="entry name" value="FN3"/>
    <property type="match status" value="1"/>
</dbReference>
<accession>A0A2H3NY34</accession>
<name>A0A2H3NY34_9BACT</name>
<feature type="chain" id="PRO_5013628640" description="Fibronectin type-III domain-containing protein" evidence="2">
    <location>
        <begin position="18"/>
        <end position="143"/>
    </location>
</feature>
<feature type="domain" description="Fibronectin type-III" evidence="3">
    <location>
        <begin position="46"/>
        <end position="141"/>
    </location>
</feature>